<dbReference type="GO" id="GO:0005524">
    <property type="term" value="F:ATP binding"/>
    <property type="evidence" value="ECO:0007669"/>
    <property type="project" value="UniProtKB-KW"/>
</dbReference>
<dbReference type="InterPro" id="IPR027417">
    <property type="entry name" value="P-loop_NTPase"/>
</dbReference>
<evidence type="ECO:0000256" key="4">
    <source>
        <dbReference type="SAM" id="MobiDB-lite"/>
    </source>
</evidence>
<evidence type="ECO:0000313" key="6">
    <source>
        <dbReference type="Proteomes" id="UP001557470"/>
    </source>
</evidence>
<gene>
    <name evidence="5" type="ORF">UPYG_G00256380</name>
</gene>
<dbReference type="Proteomes" id="UP001557470">
    <property type="component" value="Unassembled WGS sequence"/>
</dbReference>
<evidence type="ECO:0008006" key="7">
    <source>
        <dbReference type="Google" id="ProtNLM"/>
    </source>
</evidence>
<dbReference type="SUPFAM" id="SSF52540">
    <property type="entry name" value="P-loop containing nucleoside triphosphate hydrolases"/>
    <property type="match status" value="1"/>
</dbReference>
<dbReference type="NCBIfam" id="NF040713">
    <property type="entry name" value="ZapE"/>
    <property type="match status" value="1"/>
</dbReference>
<evidence type="ECO:0000256" key="3">
    <source>
        <dbReference type="ARBA" id="ARBA00022840"/>
    </source>
</evidence>
<name>A0ABD0WCZ2_UMBPY</name>
<dbReference type="EMBL" id="JAGEUA010000008">
    <property type="protein sequence ID" value="KAL0967748.1"/>
    <property type="molecule type" value="Genomic_DNA"/>
</dbReference>
<dbReference type="InterPro" id="IPR005654">
    <property type="entry name" value="ATPase_AFG1-like"/>
</dbReference>
<organism evidence="5 6">
    <name type="scientific">Umbra pygmaea</name>
    <name type="common">Eastern mudminnow</name>
    <dbReference type="NCBI Taxonomy" id="75934"/>
    <lineage>
        <taxon>Eukaryota</taxon>
        <taxon>Metazoa</taxon>
        <taxon>Chordata</taxon>
        <taxon>Craniata</taxon>
        <taxon>Vertebrata</taxon>
        <taxon>Euteleostomi</taxon>
        <taxon>Actinopterygii</taxon>
        <taxon>Neopterygii</taxon>
        <taxon>Teleostei</taxon>
        <taxon>Protacanthopterygii</taxon>
        <taxon>Esociformes</taxon>
        <taxon>Umbridae</taxon>
        <taxon>Umbra</taxon>
    </lineage>
</organism>
<proteinExistence type="inferred from homology"/>
<dbReference type="Gene3D" id="3.40.50.300">
    <property type="entry name" value="P-loop containing nucleotide triphosphate hydrolases"/>
    <property type="match status" value="1"/>
</dbReference>
<dbReference type="Pfam" id="PF03969">
    <property type="entry name" value="AFG1_ATPase"/>
    <property type="match status" value="1"/>
</dbReference>
<keyword evidence="3" id="KW-0067">ATP-binding</keyword>
<comment type="similarity">
    <text evidence="1">Belongs to the AFG1 ATPase family.</text>
</comment>
<keyword evidence="2" id="KW-0547">Nucleotide-binding</keyword>
<evidence type="ECO:0000256" key="1">
    <source>
        <dbReference type="ARBA" id="ARBA00010322"/>
    </source>
</evidence>
<feature type="region of interest" description="Disordered" evidence="4">
    <location>
        <begin position="111"/>
        <end position="141"/>
    </location>
</feature>
<dbReference type="PANTHER" id="PTHR12169">
    <property type="entry name" value="ATPASE N2B"/>
    <property type="match status" value="1"/>
</dbReference>
<evidence type="ECO:0000256" key="2">
    <source>
        <dbReference type="ARBA" id="ARBA00022741"/>
    </source>
</evidence>
<accession>A0ABD0WCZ2</accession>
<evidence type="ECO:0000313" key="5">
    <source>
        <dbReference type="EMBL" id="KAL0967748.1"/>
    </source>
</evidence>
<sequence length="495" mass="56764">MAAPLTIRCNLVVKYLVKYTDKCLYPMNRIAKGYTTSTGHLSTSSSPLIPDVPACTKTMEQHYDSLIHRSLLKEDGQQRNALHQLGQLQKSLQGYSNSIYLTLPKVQEARDNNLNHPRPRQAEGNEAHTEEEEPRPLPPRGFYIHGNVGTGKTMLMDMFFSHVNNEHKKRIHFNSFMMDIHKRMHRRKQSTPQQRLGKMFTYDPILLVAMEISNETCLLCFDEFQVTDIADAMILKQLFETLFRTGVVVVATSNSPPDDLYKNGLQRDAFLPFIDVLKEYCQPMEIDSGVDYRRVDSSSAGKLYSLTTEPNAEVFLDTLFEELALRQNHVTTPRTLVVQGRKLRLEKTCGAIADCTFKELCNRPLGASDYLEMAQMFDTVIIRHVPMLTLTLKDQARRFITLIDTFYDNKVRVVLFADAPLDRLFVHSGGHDLLDRELLDDLGLTWDAANRLTLFTGEEDIFAFQRAVSRLTEMQTQRYWNEGDRSKTSHTKRGL</sequence>
<comment type="caution">
    <text evidence="5">The sequence shown here is derived from an EMBL/GenBank/DDBJ whole genome shotgun (WGS) entry which is preliminary data.</text>
</comment>
<keyword evidence="6" id="KW-1185">Reference proteome</keyword>
<reference evidence="5 6" key="1">
    <citation type="submission" date="2024-06" db="EMBL/GenBank/DDBJ databases">
        <authorList>
            <person name="Pan Q."/>
            <person name="Wen M."/>
            <person name="Jouanno E."/>
            <person name="Zahm M."/>
            <person name="Klopp C."/>
            <person name="Cabau C."/>
            <person name="Louis A."/>
            <person name="Berthelot C."/>
            <person name="Parey E."/>
            <person name="Roest Crollius H."/>
            <person name="Montfort J."/>
            <person name="Robinson-Rechavi M."/>
            <person name="Bouchez O."/>
            <person name="Lampietro C."/>
            <person name="Lopez Roques C."/>
            <person name="Donnadieu C."/>
            <person name="Postlethwait J."/>
            <person name="Bobe J."/>
            <person name="Verreycken H."/>
            <person name="Guiguen Y."/>
        </authorList>
    </citation>
    <scope>NUCLEOTIDE SEQUENCE [LARGE SCALE GENOMIC DNA]</scope>
    <source>
        <strain evidence="5">Up_M1</strain>
        <tissue evidence="5">Testis</tissue>
    </source>
</reference>
<dbReference type="PANTHER" id="PTHR12169:SF19">
    <property type="entry name" value="LACTATION ELEVATED PROTEIN 1 HOMOLOG B-RELATED"/>
    <property type="match status" value="1"/>
</dbReference>
<protein>
    <recommendedName>
        <fullName evidence="7">AFG1-like ATPase</fullName>
    </recommendedName>
</protein>
<dbReference type="AlphaFoldDB" id="A0ABD0WCZ2"/>